<evidence type="ECO:0000256" key="7">
    <source>
        <dbReference type="ARBA" id="ARBA00023136"/>
    </source>
</evidence>
<feature type="transmembrane region" description="Helical" evidence="10">
    <location>
        <begin position="116"/>
        <end position="138"/>
    </location>
</feature>
<keyword evidence="3 10" id="KW-0808">Transferase</keyword>
<comment type="catalytic activity">
    <reaction evidence="10">
        <text>an acyl phosphate + sn-glycerol 3-phosphate = a 1-acyl-sn-glycero-3-phosphate + phosphate</text>
        <dbReference type="Rhea" id="RHEA:34075"/>
        <dbReference type="ChEBI" id="CHEBI:43474"/>
        <dbReference type="ChEBI" id="CHEBI:57597"/>
        <dbReference type="ChEBI" id="CHEBI:57970"/>
        <dbReference type="ChEBI" id="CHEBI:59918"/>
        <dbReference type="EC" id="2.3.1.275"/>
    </reaction>
</comment>
<keyword evidence="2 10" id="KW-0444">Lipid biosynthesis</keyword>
<name>A0AAE3EGJ1_9SPIR</name>
<comment type="subcellular location">
    <subcellularLocation>
        <location evidence="10">Cell membrane</location>
        <topology evidence="10">Multi-pass membrane protein</topology>
    </subcellularLocation>
</comment>
<dbReference type="InterPro" id="IPR003811">
    <property type="entry name" value="G3P_acylTferase_PlsY"/>
</dbReference>
<evidence type="ECO:0000256" key="4">
    <source>
        <dbReference type="ARBA" id="ARBA00022692"/>
    </source>
</evidence>
<dbReference type="GO" id="GO:0008654">
    <property type="term" value="P:phospholipid biosynthetic process"/>
    <property type="evidence" value="ECO:0007669"/>
    <property type="project" value="UniProtKB-UniRule"/>
</dbReference>
<dbReference type="Proteomes" id="UP001198163">
    <property type="component" value="Unassembled WGS sequence"/>
</dbReference>
<reference evidence="11" key="1">
    <citation type="submission" date="2021-08" db="EMBL/GenBank/DDBJ databases">
        <title>Comparative analyses of Brucepasteria parasyntrophica and Teretinema zuelzerae.</title>
        <authorList>
            <person name="Song Y."/>
            <person name="Brune A."/>
        </authorList>
    </citation>
    <scope>NUCLEOTIDE SEQUENCE</scope>
    <source>
        <strain evidence="11">DSM 1903</strain>
    </source>
</reference>
<evidence type="ECO:0000256" key="1">
    <source>
        <dbReference type="ARBA" id="ARBA00022475"/>
    </source>
</evidence>
<evidence type="ECO:0000313" key="11">
    <source>
        <dbReference type="EMBL" id="MCD1653775.1"/>
    </source>
</evidence>
<keyword evidence="9 10" id="KW-1208">Phospholipid metabolism</keyword>
<comment type="subunit">
    <text evidence="10">Probably interacts with PlsX.</text>
</comment>
<keyword evidence="4 10" id="KW-0812">Transmembrane</keyword>
<dbReference type="EC" id="2.3.1.275" evidence="10"/>
<dbReference type="NCBIfam" id="TIGR00023">
    <property type="entry name" value="glycerol-3-phosphate 1-O-acyltransferase PlsY"/>
    <property type="match status" value="1"/>
</dbReference>
<accession>A0AAE3EGJ1</accession>
<keyword evidence="12" id="KW-1185">Reference proteome</keyword>
<evidence type="ECO:0000256" key="3">
    <source>
        <dbReference type="ARBA" id="ARBA00022679"/>
    </source>
</evidence>
<dbReference type="PANTHER" id="PTHR30309">
    <property type="entry name" value="INNER MEMBRANE PROTEIN YGIH"/>
    <property type="match status" value="1"/>
</dbReference>
<evidence type="ECO:0000256" key="5">
    <source>
        <dbReference type="ARBA" id="ARBA00022989"/>
    </source>
</evidence>
<comment type="pathway">
    <text evidence="10">Lipid metabolism; phospholipid metabolism.</text>
</comment>
<dbReference type="PANTHER" id="PTHR30309:SF0">
    <property type="entry name" value="GLYCEROL-3-PHOSPHATE ACYLTRANSFERASE-RELATED"/>
    <property type="match status" value="1"/>
</dbReference>
<evidence type="ECO:0000256" key="2">
    <source>
        <dbReference type="ARBA" id="ARBA00022516"/>
    </source>
</evidence>
<dbReference type="SMART" id="SM01207">
    <property type="entry name" value="G3P_acyltransf"/>
    <property type="match status" value="1"/>
</dbReference>
<protein>
    <recommendedName>
        <fullName evidence="10">Glycerol-3-phosphate acyltransferase</fullName>
    </recommendedName>
    <alternativeName>
        <fullName evidence="10">Acyl-PO4 G3P acyltransferase</fullName>
    </alternativeName>
    <alternativeName>
        <fullName evidence="10">Acyl-phosphate--glycerol-3-phosphate acyltransferase</fullName>
    </alternativeName>
    <alternativeName>
        <fullName evidence="10">G3P acyltransferase</fullName>
        <shortName evidence="10">GPAT</shortName>
        <ecNumber evidence="10">2.3.1.275</ecNumber>
    </alternativeName>
    <alternativeName>
        <fullName evidence="10">Lysophosphatidic acid synthase</fullName>
        <shortName evidence="10">LPA synthase</shortName>
    </alternativeName>
</protein>
<gene>
    <name evidence="10 11" type="primary">plsY</name>
    <name evidence="11" type="ORF">K7J14_03560</name>
</gene>
<dbReference type="AlphaFoldDB" id="A0AAE3EGJ1"/>
<comment type="similarity">
    <text evidence="10">Belongs to the PlsY family.</text>
</comment>
<dbReference type="EMBL" id="JAINWA010000001">
    <property type="protein sequence ID" value="MCD1653775.1"/>
    <property type="molecule type" value="Genomic_DNA"/>
</dbReference>
<keyword evidence="6 10" id="KW-0443">Lipid metabolism</keyword>
<organism evidence="11 12">
    <name type="scientific">Teretinema zuelzerae</name>
    <dbReference type="NCBI Taxonomy" id="156"/>
    <lineage>
        <taxon>Bacteria</taxon>
        <taxon>Pseudomonadati</taxon>
        <taxon>Spirochaetota</taxon>
        <taxon>Spirochaetia</taxon>
        <taxon>Spirochaetales</taxon>
        <taxon>Treponemataceae</taxon>
        <taxon>Teretinema</taxon>
    </lineage>
</organism>
<keyword evidence="11" id="KW-0012">Acyltransferase</keyword>
<comment type="caution">
    <text evidence="11">The sequence shown here is derived from an EMBL/GenBank/DDBJ whole genome shotgun (WGS) entry which is preliminary data.</text>
</comment>
<dbReference type="GO" id="GO:0043772">
    <property type="term" value="F:acyl-phosphate glycerol-3-phosphate acyltransferase activity"/>
    <property type="evidence" value="ECO:0007669"/>
    <property type="project" value="UniProtKB-UniRule"/>
</dbReference>
<keyword evidence="8 10" id="KW-0594">Phospholipid biosynthesis</keyword>
<evidence type="ECO:0000313" key="12">
    <source>
        <dbReference type="Proteomes" id="UP001198163"/>
    </source>
</evidence>
<evidence type="ECO:0000256" key="9">
    <source>
        <dbReference type="ARBA" id="ARBA00023264"/>
    </source>
</evidence>
<evidence type="ECO:0000256" key="10">
    <source>
        <dbReference type="HAMAP-Rule" id="MF_01043"/>
    </source>
</evidence>
<keyword evidence="7 10" id="KW-0472">Membrane</keyword>
<evidence type="ECO:0000256" key="8">
    <source>
        <dbReference type="ARBA" id="ARBA00023209"/>
    </source>
</evidence>
<feature type="transmembrane region" description="Helical" evidence="10">
    <location>
        <begin position="82"/>
        <end position="104"/>
    </location>
</feature>
<proteinExistence type="inferred from homology"/>
<dbReference type="RefSeq" id="WP_230753196.1">
    <property type="nucleotide sequence ID" value="NZ_JAINWA010000001.1"/>
</dbReference>
<sequence>MSFLSFPVLLLASFLAGSIPSAWIAVRLLKGQNISELGSGNPGATNVFRVAGWKAALPVFLVDFMKGFLPVFLASSGMLPRFWNLSSSTVALAAGTASVLGHVFSPWMRFRGGKGVATGAGMFTALSPPSAIVCALVFSAVLGLSRRMSLASLSAAVALPVSLFVLPRMLGETPDYAVFVFGSAISLGVFLRHRGNISKLIQGLEAPLF</sequence>
<feature type="transmembrane region" description="Helical" evidence="10">
    <location>
        <begin position="176"/>
        <end position="192"/>
    </location>
</feature>
<evidence type="ECO:0000256" key="6">
    <source>
        <dbReference type="ARBA" id="ARBA00023098"/>
    </source>
</evidence>
<feature type="transmembrane region" description="Helical" evidence="10">
    <location>
        <begin position="150"/>
        <end position="170"/>
    </location>
</feature>
<dbReference type="HAMAP" id="MF_01043">
    <property type="entry name" value="PlsY"/>
    <property type="match status" value="1"/>
</dbReference>
<comment type="function">
    <text evidence="10">Catalyzes the transfer of an acyl group from acyl-phosphate (acyl-PO(4)) to glycerol-3-phosphate (G3P) to form lysophosphatidic acid (LPA). This enzyme utilizes acyl-phosphate as fatty acyl donor, but not acyl-CoA or acyl-ACP.</text>
</comment>
<dbReference type="Pfam" id="PF02660">
    <property type="entry name" value="G3P_acyltransf"/>
    <property type="match status" value="1"/>
</dbReference>
<dbReference type="GO" id="GO:0005886">
    <property type="term" value="C:plasma membrane"/>
    <property type="evidence" value="ECO:0007669"/>
    <property type="project" value="UniProtKB-SubCell"/>
</dbReference>
<keyword evidence="5 10" id="KW-1133">Transmembrane helix</keyword>
<keyword evidence="1 10" id="KW-1003">Cell membrane</keyword>